<gene>
    <name evidence="2" type="ORF">MNBD_GAMMA08-2681</name>
</gene>
<feature type="non-terminal residue" evidence="2">
    <location>
        <position position="40"/>
    </location>
</feature>
<dbReference type="EMBL" id="UOFH01000396">
    <property type="protein sequence ID" value="VAW67597.1"/>
    <property type="molecule type" value="Genomic_DNA"/>
</dbReference>
<feature type="transmembrane region" description="Helical" evidence="1">
    <location>
        <begin position="20"/>
        <end position="39"/>
    </location>
</feature>
<evidence type="ECO:0000313" key="2">
    <source>
        <dbReference type="EMBL" id="VAW67597.1"/>
    </source>
</evidence>
<keyword evidence="1" id="KW-1133">Transmembrane helix</keyword>
<reference evidence="2" key="1">
    <citation type="submission" date="2018-06" db="EMBL/GenBank/DDBJ databases">
        <authorList>
            <person name="Zhirakovskaya E."/>
        </authorList>
    </citation>
    <scope>NUCLEOTIDE SEQUENCE</scope>
</reference>
<keyword evidence="1" id="KW-0472">Membrane</keyword>
<organism evidence="2">
    <name type="scientific">hydrothermal vent metagenome</name>
    <dbReference type="NCBI Taxonomy" id="652676"/>
    <lineage>
        <taxon>unclassified sequences</taxon>
        <taxon>metagenomes</taxon>
        <taxon>ecological metagenomes</taxon>
    </lineage>
</organism>
<protein>
    <submittedName>
        <fullName evidence="2">Mercuric transport protein, MerC</fullName>
    </submittedName>
</protein>
<name>A0A3B0XWH3_9ZZZZ</name>
<accession>A0A3B0XWH3</accession>
<sequence length="40" mass="4075">MSPLTFITRFGDKFSSIGAVLSAMGCAMCFPAIASFGGAL</sequence>
<proteinExistence type="predicted"/>
<evidence type="ECO:0000256" key="1">
    <source>
        <dbReference type="SAM" id="Phobius"/>
    </source>
</evidence>
<keyword evidence="1" id="KW-0812">Transmembrane</keyword>
<dbReference type="AlphaFoldDB" id="A0A3B0XWH3"/>